<dbReference type="EMBL" id="JABBWE010000121">
    <property type="protein sequence ID" value="KAG1785048.1"/>
    <property type="molecule type" value="Genomic_DNA"/>
</dbReference>
<evidence type="ECO:0000313" key="3">
    <source>
        <dbReference type="Proteomes" id="UP000719766"/>
    </source>
</evidence>
<dbReference type="RefSeq" id="XP_041152533.1">
    <property type="nucleotide sequence ID" value="XM_041307889.1"/>
</dbReference>
<keyword evidence="3" id="KW-1185">Reference proteome</keyword>
<accession>A0A9P7A9S7</accession>
<reference evidence="2" key="1">
    <citation type="journal article" date="2020" name="New Phytol.">
        <title>Comparative genomics reveals dynamic genome evolution in host specialist ectomycorrhizal fungi.</title>
        <authorList>
            <person name="Lofgren L.A."/>
            <person name="Nguyen N.H."/>
            <person name="Vilgalys R."/>
            <person name="Ruytinx J."/>
            <person name="Liao H.L."/>
            <person name="Branco S."/>
            <person name="Kuo A."/>
            <person name="LaButti K."/>
            <person name="Lipzen A."/>
            <person name="Andreopoulos W."/>
            <person name="Pangilinan J."/>
            <person name="Riley R."/>
            <person name="Hundley H."/>
            <person name="Na H."/>
            <person name="Barry K."/>
            <person name="Grigoriev I.V."/>
            <person name="Stajich J.E."/>
            <person name="Kennedy P.G."/>
        </authorList>
    </citation>
    <scope>NUCLEOTIDE SEQUENCE</scope>
    <source>
        <strain evidence="2">S12</strain>
    </source>
</reference>
<sequence>MSLPNSSSPLGPLGGPPMDPPPGKLASALHKLGSVIFTTRGSSSAQGPLLPEHREHIGKHHATPMYLPYVPFCPRAMNAILMTHPSMPIDTPCAVNALPTTHPSVHINTEPQSMHPVSQSCTPRSHSPSLTSVVAVSQAPVSRPDTPYGGSSVDCRSRRVLNRADEAPYRRASSCSRSPDMSGRASTLYAGAGCQRLLSMPPSSGGEHDVLMDYDLPLQMEIDHDMLSIQP</sequence>
<evidence type="ECO:0000313" key="2">
    <source>
        <dbReference type="EMBL" id="KAG1785048.1"/>
    </source>
</evidence>
<organism evidence="2 3">
    <name type="scientific">Suillus plorans</name>
    <dbReference type="NCBI Taxonomy" id="116603"/>
    <lineage>
        <taxon>Eukaryota</taxon>
        <taxon>Fungi</taxon>
        <taxon>Dikarya</taxon>
        <taxon>Basidiomycota</taxon>
        <taxon>Agaricomycotina</taxon>
        <taxon>Agaricomycetes</taxon>
        <taxon>Agaricomycetidae</taxon>
        <taxon>Boletales</taxon>
        <taxon>Suillineae</taxon>
        <taxon>Suillaceae</taxon>
        <taxon>Suillus</taxon>
    </lineage>
</organism>
<dbReference type="Proteomes" id="UP000719766">
    <property type="component" value="Unassembled WGS sequence"/>
</dbReference>
<comment type="caution">
    <text evidence="2">The sequence shown here is derived from an EMBL/GenBank/DDBJ whole genome shotgun (WGS) entry which is preliminary data.</text>
</comment>
<dbReference type="AlphaFoldDB" id="A0A9P7A9S7"/>
<dbReference type="GeneID" id="64601653"/>
<proteinExistence type="predicted"/>
<gene>
    <name evidence="2" type="ORF">HD556DRAFT_1451140</name>
</gene>
<feature type="region of interest" description="Disordered" evidence="1">
    <location>
        <begin position="1"/>
        <end position="26"/>
    </location>
</feature>
<feature type="compositionally biased region" description="Pro residues" evidence="1">
    <location>
        <begin position="14"/>
        <end position="23"/>
    </location>
</feature>
<evidence type="ECO:0000256" key="1">
    <source>
        <dbReference type="SAM" id="MobiDB-lite"/>
    </source>
</evidence>
<protein>
    <submittedName>
        <fullName evidence="2">Uncharacterized protein</fullName>
    </submittedName>
</protein>
<name>A0A9P7A9S7_9AGAM</name>
<feature type="compositionally biased region" description="Low complexity" evidence="1">
    <location>
        <begin position="1"/>
        <end position="11"/>
    </location>
</feature>